<dbReference type="EMBL" id="VJZR01000006">
    <property type="protein sequence ID" value="TRX21092.1"/>
    <property type="molecule type" value="Genomic_DNA"/>
</dbReference>
<keyword evidence="5" id="KW-1185">Reference proteome</keyword>
<protein>
    <submittedName>
        <fullName evidence="4">2TM domain-containing protein</fullName>
    </submittedName>
</protein>
<keyword evidence="2" id="KW-1133">Transmembrane helix</keyword>
<feature type="transmembrane region" description="Helical" evidence="2">
    <location>
        <begin position="53"/>
        <end position="72"/>
    </location>
</feature>
<proteinExistence type="predicted"/>
<dbReference type="Pfam" id="PF13239">
    <property type="entry name" value="2TM"/>
    <property type="match status" value="1"/>
</dbReference>
<feature type="transmembrane region" description="Helical" evidence="2">
    <location>
        <begin position="21"/>
        <end position="47"/>
    </location>
</feature>
<sequence length="113" mass="13962">MEKEQHEQYEYARKRLKQKKGLYFHFVLLILGSIFMFISNHFAIFGITSNWCIWVITFWFFLFILHFIKVFITDRFMNKNWERDQIDRLVAKQKHKIDQLQNQIEEDSSKNPQ</sequence>
<evidence type="ECO:0000313" key="5">
    <source>
        <dbReference type="Proteomes" id="UP000318585"/>
    </source>
</evidence>
<reference evidence="4 5" key="1">
    <citation type="submission" date="2019-07" db="EMBL/GenBank/DDBJ databases">
        <title>Novel species of Flavobacterium.</title>
        <authorList>
            <person name="Liu Q."/>
            <person name="Xin Y.-H."/>
        </authorList>
    </citation>
    <scope>NUCLEOTIDE SEQUENCE [LARGE SCALE GENOMIC DNA]</scope>
    <source>
        <strain evidence="4 5">LB3P56</strain>
    </source>
</reference>
<gene>
    <name evidence="4" type="ORF">FNW17_08975</name>
</gene>
<evidence type="ECO:0000259" key="3">
    <source>
        <dbReference type="Pfam" id="PF13239"/>
    </source>
</evidence>
<keyword evidence="1" id="KW-0175">Coiled coil</keyword>
<evidence type="ECO:0000313" key="4">
    <source>
        <dbReference type="EMBL" id="TRX21092.1"/>
    </source>
</evidence>
<dbReference type="Proteomes" id="UP000318585">
    <property type="component" value="Unassembled WGS sequence"/>
</dbReference>
<name>A0A553CKQ5_9FLAO</name>
<feature type="coiled-coil region" evidence="1">
    <location>
        <begin position="83"/>
        <end position="110"/>
    </location>
</feature>
<evidence type="ECO:0000256" key="1">
    <source>
        <dbReference type="SAM" id="Coils"/>
    </source>
</evidence>
<accession>A0A553CKQ5</accession>
<dbReference type="AlphaFoldDB" id="A0A553CKQ5"/>
<organism evidence="4 5">
    <name type="scientific">Flavobacterium franklandianum</name>
    <dbReference type="NCBI Taxonomy" id="2594430"/>
    <lineage>
        <taxon>Bacteria</taxon>
        <taxon>Pseudomonadati</taxon>
        <taxon>Bacteroidota</taxon>
        <taxon>Flavobacteriia</taxon>
        <taxon>Flavobacteriales</taxon>
        <taxon>Flavobacteriaceae</taxon>
        <taxon>Flavobacterium</taxon>
    </lineage>
</organism>
<dbReference type="InterPro" id="IPR025698">
    <property type="entry name" value="2TM_dom"/>
</dbReference>
<evidence type="ECO:0000256" key="2">
    <source>
        <dbReference type="SAM" id="Phobius"/>
    </source>
</evidence>
<keyword evidence="2" id="KW-0812">Transmembrane</keyword>
<keyword evidence="2" id="KW-0472">Membrane</keyword>
<dbReference type="OrthoDB" id="1443721at2"/>
<feature type="domain" description="2TM" evidence="3">
    <location>
        <begin position="10"/>
        <end position="90"/>
    </location>
</feature>
<comment type="caution">
    <text evidence="4">The sequence shown here is derived from an EMBL/GenBank/DDBJ whole genome shotgun (WGS) entry which is preliminary data.</text>
</comment>
<dbReference type="RefSeq" id="WP_143389707.1">
    <property type="nucleotide sequence ID" value="NZ_VJZQ01000004.1"/>
</dbReference>